<dbReference type="PANTHER" id="PTHR45339:SF1">
    <property type="entry name" value="HYBRID SIGNAL TRANSDUCTION HISTIDINE KINASE J"/>
    <property type="match status" value="1"/>
</dbReference>
<dbReference type="InterPro" id="IPR036641">
    <property type="entry name" value="HPT_dom_sf"/>
</dbReference>
<dbReference type="CDD" id="cd00082">
    <property type="entry name" value="HisKA"/>
    <property type="match status" value="1"/>
</dbReference>
<keyword evidence="10" id="KW-0902">Two-component regulatory system</keyword>
<dbReference type="Gene3D" id="1.20.120.160">
    <property type="entry name" value="HPT domain"/>
    <property type="match status" value="1"/>
</dbReference>
<dbReference type="Gene3D" id="3.40.50.2300">
    <property type="match status" value="2"/>
</dbReference>
<dbReference type="InterPro" id="IPR036890">
    <property type="entry name" value="HATPase_C_sf"/>
</dbReference>
<keyword evidence="6 15" id="KW-0812">Transmembrane</keyword>
<keyword evidence="9 15" id="KW-1133">Transmembrane helix</keyword>
<evidence type="ECO:0000259" key="18">
    <source>
        <dbReference type="PROSITE" id="PS50894"/>
    </source>
</evidence>
<dbReference type="SMART" id="SM00388">
    <property type="entry name" value="HisKA"/>
    <property type="match status" value="1"/>
</dbReference>
<accession>A0ABW4YUE2</accession>
<dbReference type="RefSeq" id="WP_213352347.1">
    <property type="nucleotide sequence ID" value="NZ_JAHBGB010000023.1"/>
</dbReference>
<feature type="domain" description="HPt" evidence="18">
    <location>
        <begin position="771"/>
        <end position="868"/>
    </location>
</feature>
<dbReference type="CDD" id="cd17546">
    <property type="entry name" value="REC_hyHK_CKI1_RcsC-like"/>
    <property type="match status" value="1"/>
</dbReference>
<dbReference type="Pfam" id="PF00512">
    <property type="entry name" value="HisKA"/>
    <property type="match status" value="1"/>
</dbReference>
<dbReference type="Gene3D" id="1.10.287.130">
    <property type="match status" value="1"/>
</dbReference>
<keyword evidence="11 15" id="KW-0472">Membrane</keyword>
<protein>
    <recommendedName>
        <fullName evidence="3">histidine kinase</fullName>
        <ecNumber evidence="3">2.7.13.3</ecNumber>
    </recommendedName>
</protein>
<dbReference type="InterPro" id="IPR004358">
    <property type="entry name" value="Sig_transdc_His_kin-like_C"/>
</dbReference>
<evidence type="ECO:0000259" key="16">
    <source>
        <dbReference type="PROSITE" id="PS50109"/>
    </source>
</evidence>
<evidence type="ECO:0000256" key="8">
    <source>
        <dbReference type="ARBA" id="ARBA00022840"/>
    </source>
</evidence>
<dbReference type="PROSITE" id="PS50110">
    <property type="entry name" value="RESPONSE_REGULATORY"/>
    <property type="match status" value="2"/>
</dbReference>
<organism evidence="19 20">
    <name type="scientific">Ancylobacter oerskovii</name>
    <dbReference type="NCBI Taxonomy" id="459519"/>
    <lineage>
        <taxon>Bacteria</taxon>
        <taxon>Pseudomonadati</taxon>
        <taxon>Pseudomonadota</taxon>
        <taxon>Alphaproteobacteria</taxon>
        <taxon>Hyphomicrobiales</taxon>
        <taxon>Xanthobacteraceae</taxon>
        <taxon>Ancylobacter</taxon>
    </lineage>
</organism>
<comment type="catalytic activity">
    <reaction evidence="1">
        <text>ATP + protein L-histidine = ADP + protein N-phospho-L-histidine.</text>
        <dbReference type="EC" id="2.7.13.3"/>
    </reaction>
</comment>
<dbReference type="SMART" id="SM00448">
    <property type="entry name" value="REC"/>
    <property type="match status" value="2"/>
</dbReference>
<feature type="domain" description="Response regulatory" evidence="17">
    <location>
        <begin position="606"/>
        <end position="724"/>
    </location>
</feature>
<feature type="transmembrane region" description="Helical" evidence="15">
    <location>
        <begin position="12"/>
        <end position="33"/>
    </location>
</feature>
<dbReference type="InterPro" id="IPR003594">
    <property type="entry name" value="HATPase_dom"/>
</dbReference>
<name>A0ABW4YUE2_9HYPH</name>
<evidence type="ECO:0000256" key="2">
    <source>
        <dbReference type="ARBA" id="ARBA00004651"/>
    </source>
</evidence>
<feature type="region of interest" description="Disordered" evidence="14">
    <location>
        <begin position="864"/>
        <end position="883"/>
    </location>
</feature>
<dbReference type="InterPro" id="IPR005467">
    <property type="entry name" value="His_kinase_dom"/>
</dbReference>
<dbReference type="SUPFAM" id="SSF52172">
    <property type="entry name" value="CheY-like"/>
    <property type="match status" value="2"/>
</dbReference>
<evidence type="ECO:0000256" key="5">
    <source>
        <dbReference type="ARBA" id="ARBA00022553"/>
    </source>
</evidence>
<dbReference type="InterPro" id="IPR008207">
    <property type="entry name" value="Sig_transdc_His_kin_Hpt_dom"/>
</dbReference>
<evidence type="ECO:0000256" key="3">
    <source>
        <dbReference type="ARBA" id="ARBA00012438"/>
    </source>
</evidence>
<evidence type="ECO:0000256" key="4">
    <source>
        <dbReference type="ARBA" id="ARBA00022475"/>
    </source>
</evidence>
<comment type="caution">
    <text evidence="19">The sequence shown here is derived from an EMBL/GenBank/DDBJ whole genome shotgun (WGS) entry which is preliminary data.</text>
</comment>
<feature type="transmembrane region" description="Helical" evidence="15">
    <location>
        <begin position="66"/>
        <end position="86"/>
    </location>
</feature>
<evidence type="ECO:0000259" key="17">
    <source>
        <dbReference type="PROSITE" id="PS50110"/>
    </source>
</evidence>
<feature type="domain" description="Response regulatory" evidence="17">
    <location>
        <begin position="452"/>
        <end position="574"/>
    </location>
</feature>
<keyword evidence="4" id="KW-1003">Cell membrane</keyword>
<feature type="transmembrane region" description="Helical" evidence="15">
    <location>
        <begin position="39"/>
        <end position="59"/>
    </location>
</feature>
<evidence type="ECO:0000256" key="6">
    <source>
        <dbReference type="ARBA" id="ARBA00022692"/>
    </source>
</evidence>
<dbReference type="SMART" id="SM00073">
    <property type="entry name" value="HPT"/>
    <property type="match status" value="1"/>
</dbReference>
<dbReference type="PROSITE" id="PS50894">
    <property type="entry name" value="HPT"/>
    <property type="match status" value="1"/>
</dbReference>
<dbReference type="EMBL" id="JBHUHD010000001">
    <property type="protein sequence ID" value="MFD2139868.1"/>
    <property type="molecule type" value="Genomic_DNA"/>
</dbReference>
<evidence type="ECO:0000256" key="1">
    <source>
        <dbReference type="ARBA" id="ARBA00000085"/>
    </source>
</evidence>
<evidence type="ECO:0000313" key="19">
    <source>
        <dbReference type="EMBL" id="MFD2139868.1"/>
    </source>
</evidence>
<gene>
    <name evidence="19" type="ORF">ACFSNC_05630</name>
</gene>
<dbReference type="Pfam" id="PF00072">
    <property type="entry name" value="Response_reg"/>
    <property type="match status" value="2"/>
</dbReference>
<feature type="modified residue" description="4-aspartylphosphate" evidence="13">
    <location>
        <position position="506"/>
    </location>
</feature>
<dbReference type="PROSITE" id="PS50109">
    <property type="entry name" value="HIS_KIN"/>
    <property type="match status" value="1"/>
</dbReference>
<evidence type="ECO:0000256" key="9">
    <source>
        <dbReference type="ARBA" id="ARBA00022989"/>
    </source>
</evidence>
<comment type="subcellular location">
    <subcellularLocation>
        <location evidence="2">Cell membrane</location>
        <topology evidence="2">Multi-pass membrane protein</topology>
    </subcellularLocation>
</comment>
<dbReference type="InterPro" id="IPR001789">
    <property type="entry name" value="Sig_transdc_resp-reg_receiver"/>
</dbReference>
<dbReference type="SMART" id="SM00387">
    <property type="entry name" value="HATPase_c"/>
    <property type="match status" value="1"/>
</dbReference>
<dbReference type="SUPFAM" id="SSF55874">
    <property type="entry name" value="ATPase domain of HSP90 chaperone/DNA topoisomerase II/histidine kinase"/>
    <property type="match status" value="1"/>
</dbReference>
<evidence type="ECO:0000256" key="12">
    <source>
        <dbReference type="PROSITE-ProRule" id="PRU00110"/>
    </source>
</evidence>
<evidence type="ECO:0000256" key="11">
    <source>
        <dbReference type="ARBA" id="ARBA00023136"/>
    </source>
</evidence>
<keyword evidence="5 13" id="KW-0597">Phosphoprotein</keyword>
<evidence type="ECO:0000256" key="7">
    <source>
        <dbReference type="ARBA" id="ARBA00022741"/>
    </source>
</evidence>
<dbReference type="Pfam" id="PF02518">
    <property type="entry name" value="HATPase_c"/>
    <property type="match status" value="1"/>
</dbReference>
<dbReference type="InterPro" id="IPR036097">
    <property type="entry name" value="HisK_dim/P_sf"/>
</dbReference>
<dbReference type="PANTHER" id="PTHR45339">
    <property type="entry name" value="HYBRID SIGNAL TRANSDUCTION HISTIDINE KINASE J"/>
    <property type="match status" value="1"/>
</dbReference>
<dbReference type="CDD" id="cd16922">
    <property type="entry name" value="HATPase_EvgS-ArcB-TorS-like"/>
    <property type="match status" value="1"/>
</dbReference>
<evidence type="ECO:0000256" key="10">
    <source>
        <dbReference type="ARBA" id="ARBA00023012"/>
    </source>
</evidence>
<dbReference type="CDD" id="cd00088">
    <property type="entry name" value="HPT"/>
    <property type="match status" value="1"/>
</dbReference>
<dbReference type="Proteomes" id="UP001597299">
    <property type="component" value="Unassembled WGS sequence"/>
</dbReference>
<feature type="transmembrane region" description="Helical" evidence="15">
    <location>
        <begin position="144"/>
        <end position="166"/>
    </location>
</feature>
<keyword evidence="8" id="KW-0067">ATP-binding</keyword>
<evidence type="ECO:0000256" key="13">
    <source>
        <dbReference type="PROSITE-ProRule" id="PRU00169"/>
    </source>
</evidence>
<feature type="transmembrane region" description="Helical" evidence="15">
    <location>
        <begin position="116"/>
        <end position="138"/>
    </location>
</feature>
<feature type="modified residue" description="4-aspartylphosphate" evidence="13">
    <location>
        <position position="657"/>
    </location>
</feature>
<reference evidence="20" key="1">
    <citation type="journal article" date="2019" name="Int. J. Syst. Evol. Microbiol.">
        <title>The Global Catalogue of Microorganisms (GCM) 10K type strain sequencing project: providing services to taxonomists for standard genome sequencing and annotation.</title>
        <authorList>
            <consortium name="The Broad Institute Genomics Platform"/>
            <consortium name="The Broad Institute Genome Sequencing Center for Infectious Disease"/>
            <person name="Wu L."/>
            <person name="Ma J."/>
        </authorList>
    </citation>
    <scope>NUCLEOTIDE SEQUENCE [LARGE SCALE GENOMIC DNA]</scope>
    <source>
        <strain evidence="20">CCM 7435</strain>
    </source>
</reference>
<dbReference type="SUPFAM" id="SSF47384">
    <property type="entry name" value="Homodimeric domain of signal transducing histidine kinase"/>
    <property type="match status" value="1"/>
</dbReference>
<dbReference type="PRINTS" id="PR00344">
    <property type="entry name" value="BCTRLSENSOR"/>
</dbReference>
<evidence type="ECO:0000256" key="15">
    <source>
        <dbReference type="SAM" id="Phobius"/>
    </source>
</evidence>
<keyword evidence="20" id="KW-1185">Reference proteome</keyword>
<evidence type="ECO:0000256" key="14">
    <source>
        <dbReference type="SAM" id="MobiDB-lite"/>
    </source>
</evidence>
<dbReference type="Pfam" id="PF01627">
    <property type="entry name" value="Hpt"/>
    <property type="match status" value="1"/>
</dbReference>
<feature type="modified residue" description="Phosphohistidine" evidence="12">
    <location>
        <position position="810"/>
    </location>
</feature>
<dbReference type="SUPFAM" id="SSF47226">
    <property type="entry name" value="Histidine-containing phosphotransfer domain, HPT domain"/>
    <property type="match status" value="1"/>
</dbReference>
<dbReference type="Gene3D" id="3.30.565.10">
    <property type="entry name" value="Histidine kinase-like ATPase, C-terminal domain"/>
    <property type="match status" value="1"/>
</dbReference>
<dbReference type="InterPro" id="IPR003661">
    <property type="entry name" value="HisK_dim/P_dom"/>
</dbReference>
<dbReference type="InterPro" id="IPR011006">
    <property type="entry name" value="CheY-like_superfamily"/>
</dbReference>
<keyword evidence="7" id="KW-0547">Nucleotide-binding</keyword>
<evidence type="ECO:0000313" key="20">
    <source>
        <dbReference type="Proteomes" id="UP001597299"/>
    </source>
</evidence>
<dbReference type="EC" id="2.7.13.3" evidence="3"/>
<feature type="domain" description="Histidine kinase" evidence="16">
    <location>
        <begin position="210"/>
        <end position="432"/>
    </location>
</feature>
<sequence length="963" mass="103512">MIEIERLRVRFGYLLLALLWLHLPVALIVANAVGRDMVAPALIVALLAGAYTLSWLLYGVQPVTRYVSAVALMGMPSLFVFLLAGHGWQMDLHMYFFASLALMIGWCDWRPILMAATAVALHHLALNVAFPAAVFPAGQDLSRVWLHAGIVAFQTVILVWICEMLVGGFNRVQAMSEEIMLSNETLEHKVEERTREAQAANAAKGLFLANMSHEIRTPMNAILGFTHLALRGDLPPKQFEYLTKIRQASTALLALINDILDFSKIEAGKLVLEKSCFDIREEVDTAIGIAMLKATEKGIDLRVSFAPNVPDMVVGDALRLNQIVLNLVGNAVKFTERGEVQIAIRRLPDPTPSKAVLEIAVRDTGVGMDAEQQANLFRSFAQADSSTTRKFGGTGLGLAITKQLVELMGGSIGVQSAPGLGSVFTVSLQLEEGSAARPAKAFALPPDMQGLRVLIVDDNPGAREILAAIFAGWSLQAELAASAPEALAALEAAAEQGSPFDLMLVDWKMPSVSGVDLVRELEHNPKLTRPPVALMVSAYAREDAMTAAQDVGIAAFLVKPIDGGMLLDTIVDLFRAKEGKALPADPPATGNQDAVPMVSAGVRGARVLLVEDNEINSEVAFEILTDAGLMVELAGNGRIACEMVLQAGRQYQAVLMDVQMPEMDGLEATRRIRQSLSSAQLPIIAMTAHAYERERRACIEAGMDDHIAKPVDPERLIATLDRWIGERLAGGAATGEVAAPAVAARPARAPELPDALPPFDIATALVRVNGKRSLLMKLIVSFGEKYADVVAQLGDQIAREDVDEARRLAHSLKGVAGSLELRHVAEAARQLEDALTHRETDSFQIRLSKLDQAMLPALAAARSLTPGSGTQAPPAGPAPDAAEAADRPVLGEPALELVTTLVTQLERRNLGARRTFEQLERVVGADMPALAPLRAALTRLDFNAALIVAHQLGDATKTEETQS</sequence>
<proteinExistence type="predicted"/>